<protein>
    <submittedName>
        <fullName evidence="1">Uncharacterized protein</fullName>
    </submittedName>
</protein>
<proteinExistence type="predicted"/>
<reference evidence="1" key="2">
    <citation type="journal article" date="2015" name="Fish Shellfish Immunol.">
        <title>Early steps in the European eel (Anguilla anguilla)-Vibrio vulnificus interaction in the gills: Role of the RtxA13 toxin.</title>
        <authorList>
            <person name="Callol A."/>
            <person name="Pajuelo D."/>
            <person name="Ebbesson L."/>
            <person name="Teles M."/>
            <person name="MacKenzie S."/>
            <person name="Amaro C."/>
        </authorList>
    </citation>
    <scope>NUCLEOTIDE SEQUENCE</scope>
</reference>
<dbReference type="AlphaFoldDB" id="A0A0E9VP60"/>
<evidence type="ECO:0000313" key="1">
    <source>
        <dbReference type="EMBL" id="JAH79801.1"/>
    </source>
</evidence>
<dbReference type="EMBL" id="GBXM01028776">
    <property type="protein sequence ID" value="JAH79801.1"/>
    <property type="molecule type" value="Transcribed_RNA"/>
</dbReference>
<accession>A0A0E9VP60</accession>
<organism evidence="1">
    <name type="scientific">Anguilla anguilla</name>
    <name type="common">European freshwater eel</name>
    <name type="synonym">Muraena anguilla</name>
    <dbReference type="NCBI Taxonomy" id="7936"/>
    <lineage>
        <taxon>Eukaryota</taxon>
        <taxon>Metazoa</taxon>
        <taxon>Chordata</taxon>
        <taxon>Craniata</taxon>
        <taxon>Vertebrata</taxon>
        <taxon>Euteleostomi</taxon>
        <taxon>Actinopterygii</taxon>
        <taxon>Neopterygii</taxon>
        <taxon>Teleostei</taxon>
        <taxon>Anguilliformes</taxon>
        <taxon>Anguillidae</taxon>
        <taxon>Anguilla</taxon>
    </lineage>
</organism>
<reference evidence="1" key="1">
    <citation type="submission" date="2014-11" db="EMBL/GenBank/DDBJ databases">
        <authorList>
            <person name="Amaro Gonzalez C."/>
        </authorList>
    </citation>
    <scope>NUCLEOTIDE SEQUENCE</scope>
</reference>
<name>A0A0E9VP60_ANGAN</name>
<sequence length="23" mass="2830">MLWMSHFSSLCMMARGQRSMPWR</sequence>